<evidence type="ECO:0000256" key="1">
    <source>
        <dbReference type="ARBA" id="ARBA00022505"/>
    </source>
</evidence>
<dbReference type="Proteomes" id="UP000000245">
    <property type="component" value="Chromosome"/>
</dbReference>
<dbReference type="SUPFAM" id="SSF56003">
    <property type="entry name" value="Molybdenum cofactor-binding domain"/>
    <property type="match status" value="1"/>
</dbReference>
<evidence type="ECO:0000313" key="5">
    <source>
        <dbReference type="Proteomes" id="UP000000245"/>
    </source>
</evidence>
<dbReference type="RefSeq" id="WP_012039881.1">
    <property type="nucleotide sequence ID" value="NC_009484.1"/>
</dbReference>
<dbReference type="SMART" id="SM01008">
    <property type="entry name" value="Ald_Xan_dh_C"/>
    <property type="match status" value="1"/>
</dbReference>
<dbReference type="Pfam" id="PF20256">
    <property type="entry name" value="MoCoBD_2"/>
    <property type="match status" value="1"/>
</dbReference>
<name>A5G0M7_ACICJ</name>
<dbReference type="InterPro" id="IPR016208">
    <property type="entry name" value="Ald_Oxase/xanthine_DH-like"/>
</dbReference>
<dbReference type="GO" id="GO:0004854">
    <property type="term" value="F:xanthine dehydrogenase activity"/>
    <property type="evidence" value="ECO:0007669"/>
    <property type="project" value="UniProtKB-EC"/>
</dbReference>
<dbReference type="InterPro" id="IPR000674">
    <property type="entry name" value="Ald_Oxase/Xan_DH_a/b"/>
</dbReference>
<gene>
    <name evidence="4" type="ordered locus">Acry_2211</name>
</gene>
<dbReference type="InterPro" id="IPR008274">
    <property type="entry name" value="AldOxase/xan_DH_MoCoBD1"/>
</dbReference>
<dbReference type="SUPFAM" id="SSF54665">
    <property type="entry name" value="CO dehydrogenase molybdoprotein N-domain-like"/>
    <property type="match status" value="1"/>
</dbReference>
<dbReference type="Pfam" id="PF01315">
    <property type="entry name" value="Ald_Xan_dh_C"/>
    <property type="match status" value="1"/>
</dbReference>
<dbReference type="InterPro" id="IPR046867">
    <property type="entry name" value="AldOxase/xan_DH_MoCoBD2"/>
</dbReference>
<dbReference type="GO" id="GO:0005506">
    <property type="term" value="F:iron ion binding"/>
    <property type="evidence" value="ECO:0007669"/>
    <property type="project" value="InterPro"/>
</dbReference>
<feature type="domain" description="Aldehyde oxidase/xanthine dehydrogenase a/b hammerhead" evidence="3">
    <location>
        <begin position="36"/>
        <end position="155"/>
    </location>
</feature>
<keyword evidence="2 4" id="KW-0560">Oxidoreductase</keyword>
<dbReference type="InterPro" id="IPR036856">
    <property type="entry name" value="Ald_Oxase/Xan_DH_a/b_sf"/>
</dbReference>
<dbReference type="Pfam" id="PF02738">
    <property type="entry name" value="MoCoBD_1"/>
    <property type="match status" value="1"/>
</dbReference>
<reference evidence="4 5" key="1">
    <citation type="submission" date="2007-05" db="EMBL/GenBank/DDBJ databases">
        <title>Complete sequence of chromosome of Acidiphilium cryptum JF-5.</title>
        <authorList>
            <consortium name="US DOE Joint Genome Institute"/>
            <person name="Copeland A."/>
            <person name="Lucas S."/>
            <person name="Lapidus A."/>
            <person name="Barry K."/>
            <person name="Detter J.C."/>
            <person name="Glavina del Rio T."/>
            <person name="Hammon N."/>
            <person name="Israni S."/>
            <person name="Dalin E."/>
            <person name="Tice H."/>
            <person name="Pitluck S."/>
            <person name="Sims D."/>
            <person name="Brettin T."/>
            <person name="Bruce D."/>
            <person name="Han C."/>
            <person name="Schmutz J."/>
            <person name="Larimer F."/>
            <person name="Land M."/>
            <person name="Hauser L."/>
            <person name="Kyrpides N."/>
            <person name="Kim E."/>
            <person name="Magnuson T."/>
            <person name="Richardson P."/>
        </authorList>
    </citation>
    <scope>NUCLEOTIDE SEQUENCE [LARGE SCALE GENOMIC DNA]</scope>
    <source>
        <strain evidence="4 5">JF-5</strain>
    </source>
</reference>
<proteinExistence type="predicted"/>
<organism evidence="4 5">
    <name type="scientific">Acidiphilium cryptum (strain JF-5)</name>
    <dbReference type="NCBI Taxonomy" id="349163"/>
    <lineage>
        <taxon>Bacteria</taxon>
        <taxon>Pseudomonadati</taxon>
        <taxon>Pseudomonadota</taxon>
        <taxon>Alphaproteobacteria</taxon>
        <taxon>Acetobacterales</taxon>
        <taxon>Acidocellaceae</taxon>
        <taxon>Acidiphilium</taxon>
    </lineage>
</organism>
<dbReference type="PANTHER" id="PTHR11908:SF132">
    <property type="entry name" value="ALDEHYDE OXIDASE 1-RELATED"/>
    <property type="match status" value="1"/>
</dbReference>
<dbReference type="Gene3D" id="3.30.365.10">
    <property type="entry name" value="Aldehyde oxidase/xanthine dehydrogenase, molybdopterin binding domain"/>
    <property type="match status" value="4"/>
</dbReference>
<dbReference type="KEGG" id="acr:Acry_2211"/>
<accession>A5G0M7</accession>
<dbReference type="EMBL" id="CP000697">
    <property type="protein sequence ID" value="ABQ31409.1"/>
    <property type="molecule type" value="Genomic_DNA"/>
</dbReference>
<dbReference type="AlphaFoldDB" id="A5G0M7"/>
<dbReference type="Gene3D" id="3.90.1170.50">
    <property type="entry name" value="Aldehyde oxidase/xanthine dehydrogenase, a/b hammerhead"/>
    <property type="match status" value="1"/>
</dbReference>
<sequence length="791" mass="82837">MTRILRQPEGLDRALATGRFAIGQPVSRSEDPVLLRGEGRYTDDLDRPGQLYGVVVRSGVAHGILRGVDTAAATAMPGVAAIITGADIAASGFGPMPAAASRNRDGSDTPRPRQFALATDRVRYVGDPIAFVVAETLQQARDAAEAVLAEIDALPAVTDARDAATPGAPQLHDEAPGNLVLDYHFGDAEAVAAAFARAAHVTRLSLRSSRVIVSPMEPRAAIGEFDPAEGYVLRLGCQGAVNMRGLLCTVLGVPKEQVRVLAGHVGGSFGMKASCYPEYVCALLAARQLGRPVKWTDERSGSFLSDSHGRDHEMLAELALDAEGNFLATRLTGFANLGAYLSNVVLLPATLNAVKNFVGVYRTPLMEVSSRSVFTNTTPVGAYRGAGRPEGNYYMERLVETAAREMGLDPLALRRRNLIRPEAIPHRAPSGLTYDSGDFPATLDRALAAADWDGFAARRAESEARGRIRGRGIGHYLEVTADASPEMGGIRFDADGGVTIVTGTLDYGQGHATPFAQVLHGKLGIPFERIRLVQGDSSQLLAGGGTGGSRSIMQSGAAIIEAGDLVIEKGRRAAAHLLEAGEADIEFANGRFSVAGTDLGIDIMDLAERLRTAGTLPEGVPATLDVGHVTRGVPSAFPNGCHIAEVELDPETGVIEVVAYHTVNDFGVLVNPMLVAGQVHGGVAQGIGQALHELVAYDEAGQLLTGSFMDYALPRADAVPGIGFASHPAPARTNPLGVKGCGEAGCAGSLPAVMNAVADALSGFGIAHIDIPATPRRVWEAIQAAKIRPGG</sequence>
<dbReference type="InterPro" id="IPR037165">
    <property type="entry name" value="AldOxase/xan_DH_Mopterin-bd_sf"/>
</dbReference>
<dbReference type="STRING" id="349163.Acry_2211"/>
<dbReference type="EC" id="1.17.1.4" evidence="4"/>
<protein>
    <submittedName>
        <fullName evidence="4">Xanthine dehydrogenase, molybdenum binding subunit apoprotein</fullName>
        <ecNumber evidence="4">1.17.1.4</ecNumber>
    </submittedName>
</protein>
<keyword evidence="5" id="KW-1185">Reference proteome</keyword>
<dbReference type="PANTHER" id="PTHR11908">
    <property type="entry name" value="XANTHINE DEHYDROGENASE"/>
    <property type="match status" value="1"/>
</dbReference>
<dbReference type="eggNOG" id="COG1529">
    <property type="taxonomic scope" value="Bacteria"/>
</dbReference>
<evidence type="ECO:0000259" key="3">
    <source>
        <dbReference type="SMART" id="SM01008"/>
    </source>
</evidence>
<keyword evidence="1" id="KW-0500">Molybdenum</keyword>
<dbReference type="HOGENOM" id="CLU_001681_2_0_5"/>
<evidence type="ECO:0000313" key="4">
    <source>
        <dbReference type="EMBL" id="ABQ31409.1"/>
    </source>
</evidence>
<evidence type="ECO:0000256" key="2">
    <source>
        <dbReference type="ARBA" id="ARBA00023002"/>
    </source>
</evidence>